<dbReference type="InterPro" id="IPR036249">
    <property type="entry name" value="Thioredoxin-like_sf"/>
</dbReference>
<feature type="domain" description="Thioredoxin" evidence="2">
    <location>
        <begin position="8"/>
        <end position="149"/>
    </location>
</feature>
<dbReference type="InterPro" id="IPR013766">
    <property type="entry name" value="Thioredoxin_domain"/>
</dbReference>
<dbReference type="Pfam" id="PF08534">
    <property type="entry name" value="Redoxin"/>
    <property type="match status" value="1"/>
</dbReference>
<proteinExistence type="predicted"/>
<dbReference type="SUPFAM" id="SSF52833">
    <property type="entry name" value="Thioredoxin-like"/>
    <property type="match status" value="1"/>
</dbReference>
<dbReference type="CDD" id="cd02966">
    <property type="entry name" value="TlpA_like_family"/>
    <property type="match status" value="1"/>
</dbReference>
<keyword evidence="4" id="KW-1185">Reference proteome</keyword>
<dbReference type="PANTHER" id="PTHR42852:SF18">
    <property type="entry name" value="CHROMOSOME UNDETERMINED SCAFFOLD_47, WHOLE GENOME SHOTGUN SEQUENCE"/>
    <property type="match status" value="1"/>
</dbReference>
<evidence type="ECO:0000313" key="3">
    <source>
        <dbReference type="EMBL" id="MCY0964024.1"/>
    </source>
</evidence>
<dbReference type="RefSeq" id="WP_283172242.1">
    <property type="nucleotide sequence ID" value="NZ_JAPNOA010000009.1"/>
</dbReference>
<gene>
    <name evidence="3" type="ORF">OUO13_02385</name>
</gene>
<sequence length="149" mass="17360">MKRVWLLIQVPLLLLMFAASPARAEIDFDQLKGKVVYLDFWASWCGPCRESFPWMEKMHQHYKDQGLEVIAVNLDQEPALAQAFLKKFPVGFRIETDPKGELATYFKVETMPTSVIIDRQGNARFSHLGFHNDRSQGYEQEIRQLLEEK</sequence>
<dbReference type="AlphaFoldDB" id="A0A9X3EBX8"/>
<organism evidence="3 4">
    <name type="scientific">Parathalassolituus penaei</name>
    <dbReference type="NCBI Taxonomy" id="2997323"/>
    <lineage>
        <taxon>Bacteria</taxon>
        <taxon>Pseudomonadati</taxon>
        <taxon>Pseudomonadota</taxon>
        <taxon>Gammaproteobacteria</taxon>
        <taxon>Oceanospirillales</taxon>
        <taxon>Oceanospirillaceae</taxon>
        <taxon>Parathalassolituus</taxon>
    </lineage>
</organism>
<dbReference type="InterPro" id="IPR013740">
    <property type="entry name" value="Redoxin"/>
</dbReference>
<dbReference type="EMBL" id="JAPNOA010000009">
    <property type="protein sequence ID" value="MCY0964024.1"/>
    <property type="molecule type" value="Genomic_DNA"/>
</dbReference>
<accession>A0A9X3EBX8</accession>
<dbReference type="PANTHER" id="PTHR42852">
    <property type="entry name" value="THIOL:DISULFIDE INTERCHANGE PROTEIN DSBE"/>
    <property type="match status" value="1"/>
</dbReference>
<name>A0A9X3EBX8_9GAMM</name>
<dbReference type="Gene3D" id="3.40.30.10">
    <property type="entry name" value="Glutaredoxin"/>
    <property type="match status" value="1"/>
</dbReference>
<evidence type="ECO:0000259" key="2">
    <source>
        <dbReference type="PROSITE" id="PS51352"/>
    </source>
</evidence>
<dbReference type="GO" id="GO:0016491">
    <property type="term" value="F:oxidoreductase activity"/>
    <property type="evidence" value="ECO:0007669"/>
    <property type="project" value="InterPro"/>
</dbReference>
<evidence type="ECO:0000313" key="4">
    <source>
        <dbReference type="Proteomes" id="UP001150830"/>
    </source>
</evidence>
<dbReference type="Proteomes" id="UP001150830">
    <property type="component" value="Unassembled WGS sequence"/>
</dbReference>
<dbReference type="PROSITE" id="PS51352">
    <property type="entry name" value="THIOREDOXIN_2"/>
    <property type="match status" value="1"/>
</dbReference>
<comment type="caution">
    <text evidence="3">The sequence shown here is derived from an EMBL/GenBank/DDBJ whole genome shotgun (WGS) entry which is preliminary data.</text>
</comment>
<feature type="chain" id="PRO_5040919942" evidence="1">
    <location>
        <begin position="25"/>
        <end position="149"/>
    </location>
</feature>
<protein>
    <submittedName>
        <fullName evidence="3">TlpA disulfide reductase family protein</fullName>
    </submittedName>
</protein>
<keyword evidence="1" id="KW-0732">Signal</keyword>
<dbReference type="InterPro" id="IPR050553">
    <property type="entry name" value="Thioredoxin_ResA/DsbE_sf"/>
</dbReference>
<feature type="signal peptide" evidence="1">
    <location>
        <begin position="1"/>
        <end position="24"/>
    </location>
</feature>
<reference evidence="3" key="1">
    <citation type="submission" date="2022-11" db="EMBL/GenBank/DDBJ databases">
        <title>Parathalassolutuus dongxingensis gen. nov., sp. nov., a novel member of family Oceanospirillaceae isolated from a coastal shrimp pond in Guangxi, China.</title>
        <authorList>
            <person name="Chen H."/>
        </authorList>
    </citation>
    <scope>NUCLEOTIDE SEQUENCE</scope>
    <source>
        <strain evidence="3">G-43</strain>
    </source>
</reference>
<evidence type="ECO:0000256" key="1">
    <source>
        <dbReference type="SAM" id="SignalP"/>
    </source>
</evidence>